<evidence type="ECO:0000256" key="1">
    <source>
        <dbReference type="ARBA" id="ARBA00004196"/>
    </source>
</evidence>
<feature type="transmembrane region" description="Helical" evidence="3">
    <location>
        <begin position="341"/>
        <end position="358"/>
    </location>
</feature>
<organism evidence="4">
    <name type="scientific">Haptolina brevifila</name>
    <dbReference type="NCBI Taxonomy" id="156173"/>
    <lineage>
        <taxon>Eukaryota</taxon>
        <taxon>Haptista</taxon>
        <taxon>Haptophyta</taxon>
        <taxon>Prymnesiophyceae</taxon>
        <taxon>Prymnesiales</taxon>
        <taxon>Prymnesiaceae</taxon>
        <taxon>Haptolina</taxon>
    </lineage>
</organism>
<dbReference type="EMBL" id="HBGU01075492">
    <property type="protein sequence ID" value="CAD9539997.1"/>
    <property type="molecule type" value="Transcribed_RNA"/>
</dbReference>
<protein>
    <submittedName>
        <fullName evidence="4">Uncharacterized protein</fullName>
    </submittedName>
</protein>
<name>A0A7S2J7L7_9EUKA</name>
<dbReference type="InterPro" id="IPR032675">
    <property type="entry name" value="LRR_dom_sf"/>
</dbReference>
<evidence type="ECO:0000256" key="2">
    <source>
        <dbReference type="ARBA" id="ARBA00022737"/>
    </source>
</evidence>
<proteinExistence type="predicted"/>
<dbReference type="Pfam" id="PF00560">
    <property type="entry name" value="LRR_1"/>
    <property type="match status" value="3"/>
</dbReference>
<keyword evidence="3" id="KW-0472">Membrane</keyword>
<feature type="transmembrane region" description="Helical" evidence="3">
    <location>
        <begin position="677"/>
        <end position="695"/>
    </location>
</feature>
<sequence length="1211" mass="133514">MPILYSNGSGIACKLLMLMAMAIAVFFAVRHSHSSSWSFHHHYPHGHYPFPHHAARLLTMDHMPHHHSPTMLAQIGSRAMCNGTTSPWSGQTTLDLYGTQFSGTIPNEFNQISCLTSLDLANTFLSGTISKELSKLLNLESLYLYETSISGTIPREFSQLSSLHYLILSDTSLSGTIPNELSQFSSLEKIYISDTRISGTIPTELGRLASLDQLYMSGTHISGTIPMELSQLSSLYELHLENMRLKLPRDFNTAATFSSFCSHTSCTGIPPDSCSAFVSAERNLFDATKCDDCSGGFPLWTVVAVAVTGSVLLLTVILLVRFHICRTGILQDSLQKPWVSSLLMIFVHAQSLAMISSLELEWPHAIQFILGVFSFDLLQLPYVSCLLAGSQASFDFASYTAVVSALPLVLLLIILVHAELARRLRWFDRADQAEVALSIVFLLTLISSWKVAGKLLDSVATTTWHLFTVLVLDQSTPSDEGSLATGSLPLGLLLLLQFILCNRFRHRMRCFDHGCREGIWRDPDSYIFGSVPAWAVISFAISLAYMGALGLFSWEVFAQGRLAYFRNCESDCPGHSEYLQLLFLYSLTLILPIIVGLLAACCSYACDRCCHKHDGIDGGRNIAPRRLASQLAFLTHRFAPHASHWQLVIWLRQFVLSLATIIGKQLLLRLQGSSRDVGRYTIVAIIISIVGVSWATHNYHQPYKYNHQNALEAWLFASTIALLVITCISSACAGILGNADSVREMLDVLMVIVFIISLGGGALFSWRRLQAVKVTIADMGMMLTLADKKIDGPLRERLADGSILLLRCSWLLSKSSDSHLDCDVSGNLRMRRRQALPSNAFFAPSDAVELLDRADRSIFALSYRWLTNGQPDPAGTTLAAVRRHLSGVGKVESCGLFWDFASLPQKPRSSTEDDQFQAALDVMGLIYASIAGTAILQLRSIATRPPEFDGCLSLFAQAMDNELSLREEFRQLEVALNAQVQNFEVVSGNDSKIVNVRFATHEQAECCFAAMLQKKLAVSWTYSTVSYERGEQNMPYSGWCTFESGVCLTTCAYLAEAEQQGTLPEHLQRAQGRQPKVVDISPCLMPNGQGVPRKASASTETLLEETIDALKHATFIGKGDGDKVVQMLLELDWKLESAVELATTNLAETDLTVDPKLINLHTEYHPLDSPVVNQRLCTPTPLTNASSAPILQKASEVLIGGLGKHEKELSA</sequence>
<feature type="transmembrane region" description="Helical" evidence="3">
    <location>
        <begin position="297"/>
        <end position="320"/>
    </location>
</feature>
<accession>A0A7S2J7L7</accession>
<keyword evidence="3" id="KW-0812">Transmembrane</keyword>
<dbReference type="Gene3D" id="3.80.10.10">
    <property type="entry name" value="Ribonuclease Inhibitor"/>
    <property type="match status" value="1"/>
</dbReference>
<keyword evidence="3" id="KW-1133">Transmembrane helix</keyword>
<dbReference type="InterPro" id="IPR001611">
    <property type="entry name" value="Leu-rich_rpt"/>
</dbReference>
<dbReference type="PANTHER" id="PTHR48059:SF30">
    <property type="entry name" value="OS06G0587000 PROTEIN"/>
    <property type="match status" value="1"/>
</dbReference>
<keyword evidence="2" id="KW-0677">Repeat</keyword>
<dbReference type="PANTHER" id="PTHR48059">
    <property type="entry name" value="POLYGALACTURONASE INHIBITOR 1"/>
    <property type="match status" value="1"/>
</dbReference>
<feature type="transmembrane region" description="Helical" evidence="3">
    <location>
        <begin position="748"/>
        <end position="766"/>
    </location>
</feature>
<feature type="transmembrane region" description="Helical" evidence="3">
    <location>
        <begin position="396"/>
        <end position="421"/>
    </location>
</feature>
<dbReference type="InterPro" id="IPR051848">
    <property type="entry name" value="PGIP"/>
</dbReference>
<reference evidence="4" key="1">
    <citation type="submission" date="2021-01" db="EMBL/GenBank/DDBJ databases">
        <authorList>
            <person name="Corre E."/>
            <person name="Pelletier E."/>
            <person name="Niang G."/>
            <person name="Scheremetjew M."/>
            <person name="Finn R."/>
            <person name="Kale V."/>
            <person name="Holt S."/>
            <person name="Cochrane G."/>
            <person name="Meng A."/>
            <person name="Brown T."/>
            <person name="Cohen L."/>
        </authorList>
    </citation>
    <scope>NUCLEOTIDE SEQUENCE</scope>
    <source>
        <strain evidence="4">UTEX LB 985</strain>
    </source>
</reference>
<feature type="transmembrane region" description="Helical" evidence="3">
    <location>
        <begin position="583"/>
        <end position="606"/>
    </location>
</feature>
<feature type="transmembrane region" description="Helical" evidence="3">
    <location>
        <begin position="12"/>
        <end position="29"/>
    </location>
</feature>
<dbReference type="FunFam" id="3.80.10.10:FF:000383">
    <property type="entry name" value="Leucine-rich repeat receptor protein kinase EMS1"/>
    <property type="match status" value="1"/>
</dbReference>
<feature type="transmembrane region" description="Helical" evidence="3">
    <location>
        <begin position="715"/>
        <end position="736"/>
    </location>
</feature>
<evidence type="ECO:0000256" key="3">
    <source>
        <dbReference type="SAM" id="Phobius"/>
    </source>
</evidence>
<comment type="subcellular location">
    <subcellularLocation>
        <location evidence="1">Cell envelope</location>
    </subcellularLocation>
</comment>
<dbReference type="AlphaFoldDB" id="A0A7S2J7L7"/>
<feature type="transmembrane region" description="Helical" evidence="3">
    <location>
        <begin position="525"/>
        <end position="546"/>
    </location>
</feature>
<evidence type="ECO:0000313" key="4">
    <source>
        <dbReference type="EMBL" id="CAD9539997.1"/>
    </source>
</evidence>
<dbReference type="SUPFAM" id="SSF52058">
    <property type="entry name" value="L domain-like"/>
    <property type="match status" value="1"/>
</dbReference>
<feature type="transmembrane region" description="Helical" evidence="3">
    <location>
        <begin position="433"/>
        <end position="452"/>
    </location>
</feature>
<gene>
    <name evidence="4" type="ORF">CBRE1094_LOCUS41148</name>
</gene>
<feature type="transmembrane region" description="Helical" evidence="3">
    <location>
        <begin position="483"/>
        <end position="504"/>
    </location>
</feature>